<proteinExistence type="predicted"/>
<dbReference type="EMBL" id="BMCH01000008">
    <property type="protein sequence ID" value="GGC40368.1"/>
    <property type="molecule type" value="Genomic_DNA"/>
</dbReference>
<dbReference type="Proteomes" id="UP000637769">
    <property type="component" value="Unassembled WGS sequence"/>
</dbReference>
<name>A0ABQ1MGI0_9PROT</name>
<dbReference type="Pfam" id="PF03500">
    <property type="entry name" value="Cellsynth_D"/>
    <property type="match status" value="1"/>
</dbReference>
<gene>
    <name evidence="1" type="ORF">GCM10007207_27260</name>
</gene>
<dbReference type="PRINTS" id="PR01442">
    <property type="entry name" value="CELLSNTHASED"/>
</dbReference>
<dbReference type="InterPro" id="IPR038470">
    <property type="entry name" value="Cellsynth_D_sf"/>
</dbReference>
<reference evidence="2" key="1">
    <citation type="journal article" date="2019" name="Int. J. Syst. Evol. Microbiol.">
        <title>The Global Catalogue of Microorganisms (GCM) 10K type strain sequencing project: providing services to taxonomists for standard genome sequencing and annotation.</title>
        <authorList>
            <consortium name="The Broad Institute Genomics Platform"/>
            <consortium name="The Broad Institute Genome Sequencing Center for Infectious Disease"/>
            <person name="Wu L."/>
            <person name="Ma J."/>
        </authorList>
    </citation>
    <scope>NUCLEOTIDE SEQUENCE [LARGE SCALE GENOMIC DNA]</scope>
    <source>
        <strain evidence="2">CCM 7132</strain>
    </source>
</reference>
<sequence length="139" mass="15075">MTAPDYSLFLHSLASELDIQAGAEERDALLQSVGLRAATRLPLPACETTEDFELECNALLYLMGWGRIALALSQEKHGLTLTISEPLRLGSLGTPSGQWYAAFYAGLLTGWFQQTGEAVTLHQDKDASTSEILVFDAKG</sequence>
<dbReference type="Gene3D" id="1.20.5.3790">
    <property type="match status" value="1"/>
</dbReference>
<evidence type="ECO:0000313" key="1">
    <source>
        <dbReference type="EMBL" id="GGC40368.1"/>
    </source>
</evidence>
<evidence type="ECO:0000313" key="2">
    <source>
        <dbReference type="Proteomes" id="UP000637769"/>
    </source>
</evidence>
<accession>A0ABQ1MGI0</accession>
<dbReference type="InterPro" id="IPR022798">
    <property type="entry name" value="BcsD_bac"/>
</dbReference>
<comment type="caution">
    <text evidence="1">The sequence shown here is derived from an EMBL/GenBank/DDBJ whole genome shotgun (WGS) entry which is preliminary data.</text>
</comment>
<dbReference type="RefSeq" id="WP_188427373.1">
    <property type="nucleotide sequence ID" value="NZ_BMCH01000008.1"/>
</dbReference>
<keyword evidence="2" id="KW-1185">Reference proteome</keyword>
<evidence type="ECO:0008006" key="3">
    <source>
        <dbReference type="Google" id="ProtNLM"/>
    </source>
</evidence>
<protein>
    <recommendedName>
        <fullName evidence="3">Cellulose synthase subunit D</fullName>
    </recommendedName>
</protein>
<organism evidence="1 2">
    <name type="scientific">Asaia siamensis</name>
    <dbReference type="NCBI Taxonomy" id="110479"/>
    <lineage>
        <taxon>Bacteria</taxon>
        <taxon>Pseudomonadati</taxon>
        <taxon>Pseudomonadota</taxon>
        <taxon>Alphaproteobacteria</taxon>
        <taxon>Acetobacterales</taxon>
        <taxon>Acetobacteraceae</taxon>
        <taxon>Asaia</taxon>
    </lineage>
</organism>
<dbReference type="Gene3D" id="3.30.70.2590">
    <property type="match status" value="1"/>
</dbReference>